<dbReference type="AlphaFoldDB" id="A0A4Q4SVH8"/>
<dbReference type="GO" id="GO:0016192">
    <property type="term" value="P:vesicle-mediated transport"/>
    <property type="evidence" value="ECO:0007669"/>
    <property type="project" value="InterPro"/>
</dbReference>
<comment type="caution">
    <text evidence="2">The sequence shown here is derived from an EMBL/GenBank/DDBJ whole genome shotgun (WGS) entry which is preliminary data.</text>
</comment>
<dbReference type="Proteomes" id="UP000293360">
    <property type="component" value="Unassembled WGS sequence"/>
</dbReference>
<protein>
    <recommendedName>
        <fullName evidence="4">Alpha and gamma adaptin binding protein p34</fullName>
    </recommendedName>
</protein>
<evidence type="ECO:0008006" key="4">
    <source>
        <dbReference type="Google" id="ProtNLM"/>
    </source>
</evidence>
<reference evidence="2 3" key="1">
    <citation type="submission" date="2018-06" db="EMBL/GenBank/DDBJ databases">
        <title>Complete Genomes of Monosporascus.</title>
        <authorList>
            <person name="Robinson A.J."/>
            <person name="Natvig D.O."/>
        </authorList>
    </citation>
    <scope>NUCLEOTIDE SEQUENCE [LARGE SCALE GENOMIC DNA]</scope>
    <source>
        <strain evidence="2 3">CBS 110550</strain>
    </source>
</reference>
<name>A0A4Q4SVH8_9PEZI</name>
<dbReference type="STRING" id="155417.A0A4Q4SVH8"/>
<dbReference type="PANTHER" id="PTHR28043:SF1">
    <property type="entry name" value="INCREASED RECOMBINATION CENTERS PROTEIN 6"/>
    <property type="match status" value="1"/>
</dbReference>
<gene>
    <name evidence="2" type="ORF">DL764_009214</name>
</gene>
<evidence type="ECO:0000313" key="2">
    <source>
        <dbReference type="EMBL" id="RYO85190.1"/>
    </source>
</evidence>
<accession>A0A4Q4SVH8</accession>
<dbReference type="EMBL" id="QJNU01000821">
    <property type="protein sequence ID" value="RYO85190.1"/>
    <property type="molecule type" value="Genomic_DNA"/>
</dbReference>
<dbReference type="Gene3D" id="3.40.50.11960">
    <property type="match status" value="1"/>
</dbReference>
<dbReference type="GO" id="GO:0030674">
    <property type="term" value="F:protein-macromolecule adaptor activity"/>
    <property type="evidence" value="ECO:0007669"/>
    <property type="project" value="TreeGrafter"/>
</dbReference>
<dbReference type="Pfam" id="PF10199">
    <property type="entry name" value="Adaptin_binding"/>
    <property type="match status" value="1"/>
</dbReference>
<dbReference type="InterPro" id="IPR034627">
    <property type="entry name" value="Irc6"/>
</dbReference>
<feature type="region of interest" description="Disordered" evidence="1">
    <location>
        <begin position="197"/>
        <end position="236"/>
    </location>
</feature>
<feature type="region of interest" description="Disordered" evidence="1">
    <location>
        <begin position="253"/>
        <end position="293"/>
    </location>
</feature>
<proteinExistence type="predicted"/>
<dbReference type="OrthoDB" id="10261384at2759"/>
<keyword evidence="3" id="KW-1185">Reference proteome</keyword>
<evidence type="ECO:0000313" key="3">
    <source>
        <dbReference type="Proteomes" id="UP000293360"/>
    </source>
</evidence>
<organism evidence="2 3">
    <name type="scientific">Monosporascus ibericus</name>
    <dbReference type="NCBI Taxonomy" id="155417"/>
    <lineage>
        <taxon>Eukaryota</taxon>
        <taxon>Fungi</taxon>
        <taxon>Dikarya</taxon>
        <taxon>Ascomycota</taxon>
        <taxon>Pezizomycotina</taxon>
        <taxon>Sordariomycetes</taxon>
        <taxon>Xylariomycetidae</taxon>
        <taxon>Xylariales</taxon>
        <taxon>Xylariales incertae sedis</taxon>
        <taxon>Monosporascus</taxon>
    </lineage>
</organism>
<dbReference type="PANTHER" id="PTHR28043">
    <property type="entry name" value="INCREASED RECOMBINATION CENTERS PROTEIN 6"/>
    <property type="match status" value="1"/>
</dbReference>
<sequence>MDITNPRRILAVSSVDATDHLVRVINDLTGTPPEPTSTSLAGTTHNLPIKTAYYKATVPVWLDLIASPSEWAGSFLSAEAKEVLDVLGGVVVVFPLPIRPKSDEGDAARELIGGVGRVVREGLGGWEWDGVGLCLGVGEVDDVDDWEDCCAEWGLEFVQVRSQAVPGRNEFGEKTGIPRVLEALEANDWSHISADDLGSEFGDFEDEEPRVRNGMSGPKPGSEREDGPDLDPEALDFGFDREDFAGLRRAIWNAGREEDDDDKKEQDPANGEPSGKKAVTDGGQPPGVGADERLDDEEVQKLERMMAKLQAVREMSAGLPEDQRRRMAAKAVGEVMKEL</sequence>
<evidence type="ECO:0000256" key="1">
    <source>
        <dbReference type="SAM" id="MobiDB-lite"/>
    </source>
</evidence>